<dbReference type="AlphaFoldDB" id="A0AAW4WTY0"/>
<keyword evidence="2" id="KW-1133">Transmembrane helix</keyword>
<evidence type="ECO:0000256" key="1">
    <source>
        <dbReference type="SAM" id="MobiDB-lite"/>
    </source>
</evidence>
<gene>
    <name evidence="3" type="ORF">LK487_15410</name>
</gene>
<reference evidence="3" key="1">
    <citation type="submission" date="2021-10" db="EMBL/GenBank/DDBJ databases">
        <title>Collection of gut derived symbiotic bacterial strains cultured from healthy donors.</title>
        <authorList>
            <person name="Lin H."/>
            <person name="Littmann E."/>
            <person name="Claire K."/>
            <person name="Pamer E."/>
        </authorList>
    </citation>
    <scope>NUCLEOTIDE SEQUENCE</scope>
    <source>
        <strain evidence="3">MSK.22.92</strain>
    </source>
</reference>
<proteinExistence type="predicted"/>
<keyword evidence="2" id="KW-0472">Membrane</keyword>
<keyword evidence="2" id="KW-0812">Transmembrane</keyword>
<evidence type="ECO:0000313" key="3">
    <source>
        <dbReference type="EMBL" id="MCC2748389.1"/>
    </source>
</evidence>
<dbReference type="Proteomes" id="UP001197847">
    <property type="component" value="Unassembled WGS sequence"/>
</dbReference>
<dbReference type="EMBL" id="JAJFBX010000034">
    <property type="protein sequence ID" value="MCC2748389.1"/>
    <property type="molecule type" value="Genomic_DNA"/>
</dbReference>
<feature type="transmembrane region" description="Helical" evidence="2">
    <location>
        <begin position="49"/>
        <end position="69"/>
    </location>
</feature>
<evidence type="ECO:0000313" key="4">
    <source>
        <dbReference type="Proteomes" id="UP001197847"/>
    </source>
</evidence>
<accession>A0AAW4WTY0</accession>
<dbReference type="Pfam" id="PF12666">
    <property type="entry name" value="PrgI"/>
    <property type="match status" value="1"/>
</dbReference>
<comment type="caution">
    <text evidence="3">The sequence shown here is derived from an EMBL/GenBank/DDBJ whole genome shotgun (WGS) entry which is preliminary data.</text>
</comment>
<protein>
    <submittedName>
        <fullName evidence="3">PrgI family protein</fullName>
    </submittedName>
</protein>
<evidence type="ECO:0000256" key="2">
    <source>
        <dbReference type="SAM" id="Phobius"/>
    </source>
</evidence>
<dbReference type="InterPro" id="IPR024414">
    <property type="entry name" value="Uncharacterised_PrgI"/>
</dbReference>
<feature type="transmembrane region" description="Helical" evidence="2">
    <location>
        <begin position="26"/>
        <end position="43"/>
    </location>
</feature>
<dbReference type="RefSeq" id="WP_173849608.1">
    <property type="nucleotide sequence ID" value="NZ_JAAISB010000036.1"/>
</dbReference>
<feature type="region of interest" description="Disordered" evidence="1">
    <location>
        <begin position="120"/>
        <end position="149"/>
    </location>
</feature>
<name>A0AAW4WTY0_9FIRM</name>
<organism evidence="3 4">
    <name type="scientific">Agathobacter rectalis</name>
    <dbReference type="NCBI Taxonomy" id="39491"/>
    <lineage>
        <taxon>Bacteria</taxon>
        <taxon>Bacillati</taxon>
        <taxon>Bacillota</taxon>
        <taxon>Clostridia</taxon>
        <taxon>Lachnospirales</taxon>
        <taxon>Lachnospiraceae</taxon>
        <taxon>Agathobacter</taxon>
    </lineage>
</organism>
<sequence length="149" mass="16799">MAYVNVPKDLTKIKSKVLFNLTKRQLICFGLAALMGVPLFFLLKGGIGTTAAAMVMIVVMLPGFLFGVYEKNGQPLEVVGRQIIESCFLRSKERPYQTVNAYDALVRQYQMEQEVKAIVEKSRQRGSKKHGGQAQAHPRRKETDRSRHS</sequence>